<gene>
    <name evidence="1" type="ORF">DSO57_1035570</name>
</gene>
<evidence type="ECO:0000313" key="1">
    <source>
        <dbReference type="EMBL" id="KAJ9079422.1"/>
    </source>
</evidence>
<reference evidence="1" key="1">
    <citation type="submission" date="2022-04" db="EMBL/GenBank/DDBJ databases">
        <title>Genome of the entomopathogenic fungus Entomophthora muscae.</title>
        <authorList>
            <person name="Elya C."/>
            <person name="Lovett B.R."/>
            <person name="Lee E."/>
            <person name="Macias A.M."/>
            <person name="Hajek A.E."/>
            <person name="De Bivort B.L."/>
            <person name="Kasson M.T."/>
            <person name="De Fine Licht H.H."/>
            <person name="Stajich J.E."/>
        </authorList>
    </citation>
    <scope>NUCLEOTIDE SEQUENCE</scope>
    <source>
        <strain evidence="1">Berkeley</strain>
    </source>
</reference>
<organism evidence="1 2">
    <name type="scientific">Entomophthora muscae</name>
    <dbReference type="NCBI Taxonomy" id="34485"/>
    <lineage>
        <taxon>Eukaryota</taxon>
        <taxon>Fungi</taxon>
        <taxon>Fungi incertae sedis</taxon>
        <taxon>Zoopagomycota</taxon>
        <taxon>Entomophthoromycotina</taxon>
        <taxon>Entomophthoromycetes</taxon>
        <taxon>Entomophthorales</taxon>
        <taxon>Entomophthoraceae</taxon>
        <taxon>Entomophthora</taxon>
    </lineage>
</organism>
<comment type="caution">
    <text evidence="1">The sequence shown here is derived from an EMBL/GenBank/DDBJ whole genome shotgun (WGS) entry which is preliminary data.</text>
</comment>
<dbReference type="Proteomes" id="UP001165960">
    <property type="component" value="Unassembled WGS sequence"/>
</dbReference>
<evidence type="ECO:0000313" key="2">
    <source>
        <dbReference type="Proteomes" id="UP001165960"/>
    </source>
</evidence>
<accession>A0ACC2TY39</accession>
<sequence>MSQGLIIFYHNERKSGARADQSRKQETSCLQIPIPLEKPPSPSMFQPKPAY</sequence>
<name>A0ACC2TY39_9FUNG</name>
<dbReference type="EMBL" id="QTSX02001738">
    <property type="protein sequence ID" value="KAJ9079422.1"/>
    <property type="molecule type" value="Genomic_DNA"/>
</dbReference>
<keyword evidence="2" id="KW-1185">Reference proteome</keyword>
<protein>
    <submittedName>
        <fullName evidence="1">Uncharacterized protein</fullName>
    </submittedName>
</protein>
<proteinExistence type="predicted"/>